<feature type="non-terminal residue" evidence="1">
    <location>
        <position position="66"/>
    </location>
</feature>
<sequence length="66" mass="7243">MTMRAELDRARKYERQGKPGEAVRLYAEVAAALEARGDWASAVAVRGRQARALQDAGRLGEAMRAL</sequence>
<gene>
    <name evidence="1" type="ORF">ACFPZN_40540</name>
</gene>
<evidence type="ECO:0008006" key="3">
    <source>
        <dbReference type="Google" id="ProtNLM"/>
    </source>
</evidence>
<proteinExistence type="predicted"/>
<name>A0ABW1A8V7_9ACTN</name>
<dbReference type="RefSeq" id="WP_378287897.1">
    <property type="nucleotide sequence ID" value="NZ_JBHSON010000077.1"/>
</dbReference>
<accession>A0ABW1A8V7</accession>
<evidence type="ECO:0000313" key="1">
    <source>
        <dbReference type="EMBL" id="MFC5751936.1"/>
    </source>
</evidence>
<evidence type="ECO:0000313" key="2">
    <source>
        <dbReference type="Proteomes" id="UP001596074"/>
    </source>
</evidence>
<protein>
    <recommendedName>
        <fullName evidence="3">Tetratricopeptide repeat protein</fullName>
    </recommendedName>
</protein>
<dbReference type="EMBL" id="JBHSON010000077">
    <property type="protein sequence ID" value="MFC5751936.1"/>
    <property type="molecule type" value="Genomic_DNA"/>
</dbReference>
<keyword evidence="2" id="KW-1185">Reference proteome</keyword>
<reference evidence="2" key="1">
    <citation type="journal article" date="2019" name="Int. J. Syst. Evol. Microbiol.">
        <title>The Global Catalogue of Microorganisms (GCM) 10K type strain sequencing project: providing services to taxonomists for standard genome sequencing and annotation.</title>
        <authorList>
            <consortium name="The Broad Institute Genomics Platform"/>
            <consortium name="The Broad Institute Genome Sequencing Center for Infectious Disease"/>
            <person name="Wu L."/>
            <person name="Ma J."/>
        </authorList>
    </citation>
    <scope>NUCLEOTIDE SEQUENCE [LARGE SCALE GENOMIC DNA]</scope>
    <source>
        <strain evidence="2">KCTC 42087</strain>
    </source>
</reference>
<dbReference type="Proteomes" id="UP001596074">
    <property type="component" value="Unassembled WGS sequence"/>
</dbReference>
<comment type="caution">
    <text evidence="1">The sequence shown here is derived from an EMBL/GenBank/DDBJ whole genome shotgun (WGS) entry which is preliminary data.</text>
</comment>
<organism evidence="1 2">
    <name type="scientific">Actinomadura rugatobispora</name>
    <dbReference type="NCBI Taxonomy" id="1994"/>
    <lineage>
        <taxon>Bacteria</taxon>
        <taxon>Bacillati</taxon>
        <taxon>Actinomycetota</taxon>
        <taxon>Actinomycetes</taxon>
        <taxon>Streptosporangiales</taxon>
        <taxon>Thermomonosporaceae</taxon>
        <taxon>Actinomadura</taxon>
    </lineage>
</organism>